<dbReference type="Pfam" id="PF03594">
    <property type="entry name" value="BenE"/>
    <property type="match status" value="1"/>
</dbReference>
<dbReference type="PANTHER" id="PTHR30199">
    <property type="entry name" value="MFS FAMILY TRANSPORTER, PREDICTED SUBSTRATE BENZOATE"/>
    <property type="match status" value="1"/>
</dbReference>
<dbReference type="PANTHER" id="PTHR30199:SF0">
    <property type="entry name" value="INNER MEMBRANE PROTEIN YDCO"/>
    <property type="match status" value="1"/>
</dbReference>
<sequence>MTERSGAVQPVVAGLVSTLVGFSSTFAVVLAGLRAVGATAEQAASGLSALCLAIAVGSIGFALVTRRPVALAWSTPGAALLVTAGAPGGGFGAAVGAFVVTGLMLAVTGLVPRLGALVRLIPSAVANAMLAGVLLGLCVRPFVALPDDPIGIGAMLLAWIVLQRLAPRWAVPGALAAGLAVLVVGGPTSPIALPAPLPRLLPVAPVLDVQAVLGIAVPLYLVTMTAQNLPGAAVLRALGWEAPWRPALLATGGATALGALAGAHAVNLAAITATLTAGPDAGADRTRRWIAVLASGTGYLLLGALTPLVVAVASAAPPGLLAAFAGIALLGPLAGALARALEDERDRLAGAVALVVAASGVVLGGIGSAFWALTAGSAVVLLSRLRAPRRSGTEQTLPASPPARRP</sequence>
<name>A0ABW4LBM0_9MICO</name>
<feature type="transmembrane region" description="Helical" evidence="1">
    <location>
        <begin position="353"/>
        <end position="382"/>
    </location>
</feature>
<proteinExistence type="predicted"/>
<evidence type="ECO:0000256" key="1">
    <source>
        <dbReference type="SAM" id="Phobius"/>
    </source>
</evidence>
<keyword evidence="1" id="KW-0812">Transmembrane</keyword>
<feature type="transmembrane region" description="Helical" evidence="1">
    <location>
        <begin position="45"/>
        <end position="64"/>
    </location>
</feature>
<feature type="transmembrane region" description="Helical" evidence="1">
    <location>
        <begin position="247"/>
        <end position="269"/>
    </location>
</feature>
<keyword evidence="1" id="KW-0472">Membrane</keyword>
<feature type="transmembrane region" description="Helical" evidence="1">
    <location>
        <begin position="124"/>
        <end position="143"/>
    </location>
</feature>
<feature type="transmembrane region" description="Helical" evidence="1">
    <location>
        <begin position="149"/>
        <end position="166"/>
    </location>
</feature>
<accession>A0ABW4LBM0</accession>
<gene>
    <name evidence="2" type="ORF">ACFSBI_03605</name>
</gene>
<reference evidence="3" key="1">
    <citation type="journal article" date="2019" name="Int. J. Syst. Evol. Microbiol.">
        <title>The Global Catalogue of Microorganisms (GCM) 10K type strain sequencing project: providing services to taxonomists for standard genome sequencing and annotation.</title>
        <authorList>
            <consortium name="The Broad Institute Genomics Platform"/>
            <consortium name="The Broad Institute Genome Sequencing Center for Infectious Disease"/>
            <person name="Wu L."/>
            <person name="Ma J."/>
        </authorList>
    </citation>
    <scope>NUCLEOTIDE SEQUENCE [LARGE SCALE GENOMIC DNA]</scope>
    <source>
        <strain evidence="3">CGMCC 1.12471</strain>
    </source>
</reference>
<protein>
    <submittedName>
        <fullName evidence="2">Benzoate/H(+) symporter BenE family transporter</fullName>
    </submittedName>
</protein>
<feature type="transmembrane region" description="Helical" evidence="1">
    <location>
        <begin position="289"/>
        <end position="313"/>
    </location>
</feature>
<dbReference type="RefSeq" id="WP_377932114.1">
    <property type="nucleotide sequence ID" value="NZ_JBHUEA010000003.1"/>
</dbReference>
<dbReference type="InterPro" id="IPR004711">
    <property type="entry name" value="Benzoate_Transporter"/>
</dbReference>
<organism evidence="2 3">
    <name type="scientific">Amnibacterium endophyticum</name>
    <dbReference type="NCBI Taxonomy" id="2109337"/>
    <lineage>
        <taxon>Bacteria</taxon>
        <taxon>Bacillati</taxon>
        <taxon>Actinomycetota</taxon>
        <taxon>Actinomycetes</taxon>
        <taxon>Micrococcales</taxon>
        <taxon>Microbacteriaceae</taxon>
        <taxon>Amnibacterium</taxon>
    </lineage>
</organism>
<feature type="transmembrane region" description="Helical" evidence="1">
    <location>
        <begin position="173"/>
        <end position="193"/>
    </location>
</feature>
<dbReference type="EMBL" id="JBHUEA010000003">
    <property type="protein sequence ID" value="MFD1720623.1"/>
    <property type="molecule type" value="Genomic_DNA"/>
</dbReference>
<feature type="transmembrane region" description="Helical" evidence="1">
    <location>
        <begin position="12"/>
        <end position="33"/>
    </location>
</feature>
<keyword evidence="3" id="KW-1185">Reference proteome</keyword>
<evidence type="ECO:0000313" key="2">
    <source>
        <dbReference type="EMBL" id="MFD1720623.1"/>
    </source>
</evidence>
<dbReference type="NCBIfam" id="TIGR00843">
    <property type="entry name" value="benE"/>
    <property type="match status" value="1"/>
</dbReference>
<feature type="transmembrane region" description="Helical" evidence="1">
    <location>
        <begin position="320"/>
        <end position="341"/>
    </location>
</feature>
<comment type="caution">
    <text evidence="2">The sequence shown here is derived from an EMBL/GenBank/DDBJ whole genome shotgun (WGS) entry which is preliminary data.</text>
</comment>
<evidence type="ECO:0000313" key="3">
    <source>
        <dbReference type="Proteomes" id="UP001597347"/>
    </source>
</evidence>
<dbReference type="Proteomes" id="UP001597347">
    <property type="component" value="Unassembled WGS sequence"/>
</dbReference>
<keyword evidence="1" id="KW-1133">Transmembrane helix</keyword>